<name>A0A1L8Z9M1_BORBI</name>
<dbReference type="NCBIfam" id="TIGR01606">
    <property type="entry name" value="holin_BlyA"/>
    <property type="match status" value="1"/>
</dbReference>
<reference evidence="2" key="1">
    <citation type="journal article" date="2015" name="Microbiology">
        <title>Similarities in murine infection and immune response to Borrelia bissettii and Borrelia burgdorferi sensu stricto.</title>
        <authorList>
            <person name="Leydet B.F.Jr."/>
            <person name="Liang F.T."/>
        </authorList>
    </citation>
    <scope>NUCLEOTIDE SEQUENCE [LARGE SCALE GENOMIC DNA]</scope>
    <source>
        <strain evidence="2">CO275</strain>
        <plasmid evidence="2">unnamed</plasmid>
    </source>
</reference>
<sequence>MDTIKLTELLINLNEIKLIAVMIFVTVLVLGVLILLKPLLKDILTIVIGKIFKNGNGNGNGKNHIKKRD</sequence>
<dbReference type="GO" id="GO:0016874">
    <property type="term" value="F:ligase activity"/>
    <property type="evidence" value="ECO:0007669"/>
    <property type="project" value="UniProtKB-KW"/>
</dbReference>
<keyword evidence="1" id="KW-1133">Transmembrane helix</keyword>
<protein>
    <submittedName>
        <fullName evidence="2">Biotin--acetyl-CoA-carboxylase ligase</fullName>
    </submittedName>
</protein>
<dbReference type="AlphaFoldDB" id="A0A1L8Z9M1"/>
<accession>A0A1L8Z9M1</accession>
<dbReference type="Pfam" id="PF05102">
    <property type="entry name" value="Holin_BlyA"/>
    <property type="match status" value="1"/>
</dbReference>
<keyword evidence="2" id="KW-0614">Plasmid</keyword>
<proteinExistence type="predicted"/>
<keyword evidence="1" id="KW-0472">Membrane</keyword>
<feature type="transmembrane region" description="Helical" evidence="1">
    <location>
        <begin position="16"/>
        <end position="36"/>
    </location>
</feature>
<geneLocation type="plasmid" evidence="2">
    <name>unnamed</name>
</geneLocation>
<gene>
    <name evidence="2" type="ORF">ER70_08775</name>
</gene>
<evidence type="ECO:0000256" key="1">
    <source>
        <dbReference type="SAM" id="Phobius"/>
    </source>
</evidence>
<organism evidence="2">
    <name type="scientific">Borrelia bissettiae</name>
    <name type="common">Borreliella bissettiae</name>
    <dbReference type="NCBI Taxonomy" id="64897"/>
    <lineage>
        <taxon>Bacteria</taxon>
        <taxon>Pseudomonadati</taxon>
        <taxon>Spirochaetota</taxon>
        <taxon>Spirochaetia</taxon>
        <taxon>Spirochaetales</taxon>
        <taxon>Borreliaceae</taxon>
        <taxon>Borreliella</taxon>
    </lineage>
</organism>
<reference evidence="2" key="2">
    <citation type="submission" date="2015-07" db="EMBL/GenBank/DDBJ databases">
        <authorList>
            <person name="Noorani M."/>
        </authorList>
    </citation>
    <scope>NUCLEOTIDE SEQUENCE</scope>
    <source>
        <strain evidence="2">CO275</strain>
        <plasmid evidence="2">unnamed</plasmid>
    </source>
</reference>
<keyword evidence="1" id="KW-0812">Transmembrane</keyword>
<evidence type="ECO:0000313" key="2">
    <source>
        <dbReference type="EMBL" id="OJH14445.1"/>
    </source>
</evidence>
<keyword evidence="2" id="KW-0436">Ligase</keyword>
<dbReference type="EMBL" id="JNBW01000567">
    <property type="protein sequence ID" value="OJH14445.1"/>
    <property type="molecule type" value="Genomic_DNA"/>
</dbReference>
<comment type="caution">
    <text evidence="2">The sequence shown here is derived from an EMBL/GenBank/DDBJ whole genome shotgun (WGS) entry which is preliminary data.</text>
</comment>
<dbReference type="InterPro" id="IPR006493">
    <property type="entry name" value="Holin_BlyA"/>
</dbReference>